<evidence type="ECO:0000259" key="2">
    <source>
        <dbReference type="Pfam" id="PF26472"/>
    </source>
</evidence>
<dbReference type="EMBL" id="WUUU01000003">
    <property type="protein sequence ID" value="MXR19265.1"/>
    <property type="molecule type" value="Genomic_DNA"/>
</dbReference>
<evidence type="ECO:0000313" key="3">
    <source>
        <dbReference type="EMBL" id="MXR19265.1"/>
    </source>
</evidence>
<evidence type="ECO:0000256" key="1">
    <source>
        <dbReference type="SAM" id="Phobius"/>
    </source>
</evidence>
<keyword evidence="1" id="KW-1133">Transmembrane helix</keyword>
<dbReference type="Proteomes" id="UP000471521">
    <property type="component" value="Unassembled WGS sequence"/>
</dbReference>
<keyword evidence="1" id="KW-0472">Membrane</keyword>
<name>A0A6B0SC18_9EURY</name>
<gene>
    <name evidence="3" type="ORF">GRX66_01105</name>
</gene>
<keyword evidence="1" id="KW-0812">Transmembrane</keyword>
<dbReference type="InterPro" id="IPR058460">
    <property type="entry name" value="DUF8147"/>
</dbReference>
<keyword evidence="4" id="KW-1185">Reference proteome</keyword>
<reference evidence="3 4" key="1">
    <citation type="submission" date="2019-12" db="EMBL/GenBank/DDBJ databases">
        <title>Isolation and characterization of three novel carbon monoxide-oxidizing members of Halobacteria from salione crusts and soils.</title>
        <authorList>
            <person name="Myers M.R."/>
            <person name="King G.M."/>
        </authorList>
    </citation>
    <scope>NUCLEOTIDE SEQUENCE [LARGE SCALE GENOMIC DNA]</scope>
    <source>
        <strain evidence="3 4">PCN9</strain>
    </source>
</reference>
<evidence type="ECO:0000313" key="4">
    <source>
        <dbReference type="Proteomes" id="UP000471521"/>
    </source>
</evidence>
<comment type="caution">
    <text evidence="3">The sequence shown here is derived from an EMBL/GenBank/DDBJ whole genome shotgun (WGS) entry which is preliminary data.</text>
</comment>
<feature type="domain" description="DUF8147" evidence="2">
    <location>
        <begin position="6"/>
        <end position="121"/>
    </location>
</feature>
<dbReference type="Pfam" id="PF26472">
    <property type="entry name" value="DUF8147"/>
    <property type="match status" value="1"/>
</dbReference>
<dbReference type="AlphaFoldDB" id="A0A6B0SC18"/>
<feature type="transmembrane region" description="Helical" evidence="1">
    <location>
        <begin position="82"/>
        <end position="101"/>
    </location>
</feature>
<accession>A0A6B0SC18</accession>
<proteinExistence type="predicted"/>
<organism evidence="3 4">
    <name type="scientific">Halobacterium bonnevillei</name>
    <dbReference type="NCBI Taxonomy" id="2692200"/>
    <lineage>
        <taxon>Archaea</taxon>
        <taxon>Methanobacteriati</taxon>
        <taxon>Methanobacteriota</taxon>
        <taxon>Stenosarchaea group</taxon>
        <taxon>Halobacteria</taxon>
        <taxon>Halobacteriales</taxon>
        <taxon>Halobacteriaceae</taxon>
        <taxon>Halobacterium</taxon>
    </lineage>
</organism>
<protein>
    <recommendedName>
        <fullName evidence="2">DUF8147 domain-containing protein</fullName>
    </recommendedName>
</protein>
<feature type="transmembrane region" description="Helical" evidence="1">
    <location>
        <begin position="38"/>
        <end position="62"/>
    </location>
</feature>
<feature type="transmembrane region" description="Helical" evidence="1">
    <location>
        <begin position="107"/>
        <end position="131"/>
    </location>
</feature>
<sequence>MNKLVKSIASLLVGILAFVVVGVAVTEALSPYVWPSLMLGVPAGLVAGAVALPLTYLGLTYWGERRETGQASEKTRRRLRTLAGATVGFAGGGGLAVAVVWTQAVGLASAMLFAGVPVGVLSAVVVGYLAYRSGPGDQPQQGSTAH</sequence>